<feature type="domain" description="ALK/LTK-like glycine-rich" evidence="16">
    <location>
        <begin position="6"/>
        <end position="55"/>
    </location>
</feature>
<dbReference type="InterPro" id="IPR055163">
    <property type="entry name" value="ALK/LTK-like_GRD"/>
</dbReference>
<keyword evidence="6" id="KW-0732">Signal</keyword>
<reference evidence="17" key="1">
    <citation type="submission" date="2006-10" db="EMBL/GenBank/DDBJ databases">
        <authorList>
            <person name="Amadeo P."/>
            <person name="Zhao Q."/>
            <person name="Wortman J."/>
            <person name="Fraser-Liggett C."/>
            <person name="Carlton J."/>
        </authorList>
    </citation>
    <scope>NUCLEOTIDE SEQUENCE</scope>
    <source>
        <strain evidence="17">G3</strain>
    </source>
</reference>
<evidence type="ECO:0000256" key="8">
    <source>
        <dbReference type="ARBA" id="ARBA00022777"/>
    </source>
</evidence>
<evidence type="ECO:0000256" key="7">
    <source>
        <dbReference type="ARBA" id="ARBA00022741"/>
    </source>
</evidence>
<evidence type="ECO:0000256" key="1">
    <source>
        <dbReference type="ARBA" id="ARBA00004251"/>
    </source>
</evidence>
<keyword evidence="3" id="KW-1003">Cell membrane</keyword>
<accession>A2E628</accession>
<keyword evidence="8" id="KW-0418">Kinase</keyword>
<keyword evidence="5" id="KW-0812">Transmembrane</keyword>
<evidence type="ECO:0000256" key="6">
    <source>
        <dbReference type="ARBA" id="ARBA00022729"/>
    </source>
</evidence>
<evidence type="ECO:0000256" key="3">
    <source>
        <dbReference type="ARBA" id="ARBA00022475"/>
    </source>
</evidence>
<protein>
    <recommendedName>
        <fullName evidence="2">receptor protein-tyrosine kinase</fullName>
        <ecNumber evidence="2">2.7.10.1</ecNumber>
    </recommendedName>
</protein>
<keyword evidence="4" id="KW-0808">Transferase</keyword>
<evidence type="ECO:0000256" key="14">
    <source>
        <dbReference type="ARBA" id="ARBA00023170"/>
    </source>
</evidence>
<sequence length="81" mass="9286">MEYPELAAGGGSGYVLSSTSHKPDYYIYSEDDYMSDTKLTKGLQEGNGKAKITLLELFEEEEIKESPCHNYIQQRFSIRKR</sequence>
<evidence type="ECO:0000256" key="4">
    <source>
        <dbReference type="ARBA" id="ARBA00022679"/>
    </source>
</evidence>
<evidence type="ECO:0000313" key="18">
    <source>
        <dbReference type="Proteomes" id="UP000001542"/>
    </source>
</evidence>
<dbReference type="VEuPathDB" id="TrichDB:TVAGG3_0366080"/>
<comment type="subcellular location">
    <subcellularLocation>
        <location evidence="1">Cell membrane</location>
        <topology evidence="1">Single-pass type I membrane protein</topology>
    </subcellularLocation>
</comment>
<dbReference type="InParanoid" id="A2E628"/>
<evidence type="ECO:0000259" key="16">
    <source>
        <dbReference type="Pfam" id="PF12810"/>
    </source>
</evidence>
<dbReference type="Proteomes" id="UP000001542">
    <property type="component" value="Unassembled WGS sequence"/>
</dbReference>
<keyword evidence="12" id="KW-0829">Tyrosine-protein kinase</keyword>
<keyword evidence="15" id="KW-0325">Glycoprotein</keyword>
<keyword evidence="11" id="KW-0472">Membrane</keyword>
<proteinExistence type="predicted"/>
<reference evidence="17" key="2">
    <citation type="journal article" date="2007" name="Science">
        <title>Draft genome sequence of the sexually transmitted pathogen Trichomonas vaginalis.</title>
        <authorList>
            <person name="Carlton J.M."/>
            <person name="Hirt R.P."/>
            <person name="Silva J.C."/>
            <person name="Delcher A.L."/>
            <person name="Schatz M."/>
            <person name="Zhao Q."/>
            <person name="Wortman J.R."/>
            <person name="Bidwell S.L."/>
            <person name="Alsmark U.C.M."/>
            <person name="Besteiro S."/>
            <person name="Sicheritz-Ponten T."/>
            <person name="Noel C.J."/>
            <person name="Dacks J.B."/>
            <person name="Foster P.G."/>
            <person name="Simillion C."/>
            <person name="Van de Peer Y."/>
            <person name="Miranda-Saavedra D."/>
            <person name="Barton G.J."/>
            <person name="Westrop G.D."/>
            <person name="Mueller S."/>
            <person name="Dessi D."/>
            <person name="Fiori P.L."/>
            <person name="Ren Q."/>
            <person name="Paulsen I."/>
            <person name="Zhang H."/>
            <person name="Bastida-Corcuera F.D."/>
            <person name="Simoes-Barbosa A."/>
            <person name="Brown M.T."/>
            <person name="Hayes R.D."/>
            <person name="Mukherjee M."/>
            <person name="Okumura C.Y."/>
            <person name="Schneider R."/>
            <person name="Smith A.J."/>
            <person name="Vanacova S."/>
            <person name="Villalvazo M."/>
            <person name="Haas B.J."/>
            <person name="Pertea M."/>
            <person name="Feldblyum T.V."/>
            <person name="Utterback T.R."/>
            <person name="Shu C.L."/>
            <person name="Osoegawa K."/>
            <person name="de Jong P.J."/>
            <person name="Hrdy I."/>
            <person name="Horvathova L."/>
            <person name="Zubacova Z."/>
            <person name="Dolezal P."/>
            <person name="Malik S.B."/>
            <person name="Logsdon J.M. Jr."/>
            <person name="Henze K."/>
            <person name="Gupta A."/>
            <person name="Wang C.C."/>
            <person name="Dunne R.L."/>
            <person name="Upcroft J.A."/>
            <person name="Upcroft P."/>
            <person name="White O."/>
            <person name="Salzberg S.L."/>
            <person name="Tang P."/>
            <person name="Chiu C.-H."/>
            <person name="Lee Y.-S."/>
            <person name="Embley T.M."/>
            <person name="Coombs G.H."/>
            <person name="Mottram J.C."/>
            <person name="Tachezy J."/>
            <person name="Fraser-Liggett C.M."/>
            <person name="Johnson P.J."/>
        </authorList>
    </citation>
    <scope>NUCLEOTIDE SEQUENCE [LARGE SCALE GENOMIC DNA]</scope>
    <source>
        <strain evidence="17">G3</strain>
    </source>
</reference>
<evidence type="ECO:0000256" key="11">
    <source>
        <dbReference type="ARBA" id="ARBA00023136"/>
    </source>
</evidence>
<dbReference type="RefSeq" id="XP_001324093.1">
    <property type="nucleotide sequence ID" value="XM_001324058.1"/>
</dbReference>
<dbReference type="GO" id="GO:0005524">
    <property type="term" value="F:ATP binding"/>
    <property type="evidence" value="ECO:0007669"/>
    <property type="project" value="UniProtKB-KW"/>
</dbReference>
<dbReference type="VEuPathDB" id="TrichDB:TVAG_362500"/>
<keyword evidence="13" id="KW-1015">Disulfide bond</keyword>
<dbReference type="EC" id="2.7.10.1" evidence="2"/>
<evidence type="ECO:0000256" key="10">
    <source>
        <dbReference type="ARBA" id="ARBA00022989"/>
    </source>
</evidence>
<keyword evidence="10" id="KW-1133">Transmembrane helix</keyword>
<dbReference type="Pfam" id="PF12810">
    <property type="entry name" value="ALK_LTK_GRD"/>
    <property type="match status" value="1"/>
</dbReference>
<evidence type="ECO:0000256" key="9">
    <source>
        <dbReference type="ARBA" id="ARBA00022840"/>
    </source>
</evidence>
<dbReference type="AlphaFoldDB" id="A2E628"/>
<evidence type="ECO:0000256" key="13">
    <source>
        <dbReference type="ARBA" id="ARBA00023157"/>
    </source>
</evidence>
<name>A2E628_TRIV3</name>
<organism evidence="17 18">
    <name type="scientific">Trichomonas vaginalis (strain ATCC PRA-98 / G3)</name>
    <dbReference type="NCBI Taxonomy" id="412133"/>
    <lineage>
        <taxon>Eukaryota</taxon>
        <taxon>Metamonada</taxon>
        <taxon>Parabasalia</taxon>
        <taxon>Trichomonadida</taxon>
        <taxon>Trichomonadidae</taxon>
        <taxon>Trichomonas</taxon>
    </lineage>
</organism>
<keyword evidence="9" id="KW-0067">ATP-binding</keyword>
<evidence type="ECO:0000256" key="12">
    <source>
        <dbReference type="ARBA" id="ARBA00023137"/>
    </source>
</evidence>
<keyword evidence="7" id="KW-0547">Nucleotide-binding</keyword>
<gene>
    <name evidence="17" type="ORF">TVAG_362500</name>
</gene>
<dbReference type="GO" id="GO:0004714">
    <property type="term" value="F:transmembrane receptor protein tyrosine kinase activity"/>
    <property type="evidence" value="ECO:0007669"/>
    <property type="project" value="UniProtKB-EC"/>
</dbReference>
<dbReference type="EMBL" id="DS113311">
    <property type="protein sequence ID" value="EAY11870.1"/>
    <property type="molecule type" value="Genomic_DNA"/>
</dbReference>
<keyword evidence="14" id="KW-0675">Receptor</keyword>
<dbReference type="KEGG" id="tva:4769819"/>
<keyword evidence="18" id="KW-1185">Reference proteome</keyword>
<dbReference type="GO" id="GO:0005886">
    <property type="term" value="C:plasma membrane"/>
    <property type="evidence" value="ECO:0007669"/>
    <property type="project" value="UniProtKB-SubCell"/>
</dbReference>
<evidence type="ECO:0000256" key="5">
    <source>
        <dbReference type="ARBA" id="ARBA00022692"/>
    </source>
</evidence>
<evidence type="ECO:0000256" key="2">
    <source>
        <dbReference type="ARBA" id="ARBA00011902"/>
    </source>
</evidence>
<evidence type="ECO:0000313" key="17">
    <source>
        <dbReference type="EMBL" id="EAY11870.1"/>
    </source>
</evidence>
<evidence type="ECO:0000256" key="15">
    <source>
        <dbReference type="ARBA" id="ARBA00023180"/>
    </source>
</evidence>